<protein>
    <submittedName>
        <fullName evidence="2">Uncharacterized protein</fullName>
    </submittedName>
</protein>
<dbReference type="AlphaFoldDB" id="A0A645C6Z0"/>
<feature type="transmembrane region" description="Helical" evidence="1">
    <location>
        <begin position="221"/>
        <end position="241"/>
    </location>
</feature>
<accession>A0A645C6Z0</accession>
<proteinExistence type="predicted"/>
<sequence>MNHVPFCFLHAHNSLPDFDVAQCAKATGKCQVENVDQKRHGKNEDNNRQRVAEEFLAREPCELFHFAYHLAEEADEADFEHAVHCQNIEQGQYNRDDAGNQRYRAHLGGGGQYDDGVDKRERAKGHERFALFLEQTKHARSNDQQAKQRACDLQPNRERIRLGRGDHLHNVVRGEEKPAYRKKNAGGKKQFFGDDRPKRLLMYAVAVRVDLCDLLLRAFGILLRIAEILCHIVPLSSYPLFGFAMRRVLAAETAVLAELQPLRVVLLVLVGVVVPLLALGASQGDLYACICCHGQTLRKFGQNIINRAPLRGTFKRYHSRGAMSISSFLITEIFLHFSRYMR</sequence>
<dbReference type="EMBL" id="VSSQ01025044">
    <property type="protein sequence ID" value="MPM72927.1"/>
    <property type="molecule type" value="Genomic_DNA"/>
</dbReference>
<keyword evidence="1" id="KW-0472">Membrane</keyword>
<feature type="transmembrane region" description="Helical" evidence="1">
    <location>
        <begin position="317"/>
        <end position="337"/>
    </location>
</feature>
<evidence type="ECO:0000256" key="1">
    <source>
        <dbReference type="SAM" id="Phobius"/>
    </source>
</evidence>
<comment type="caution">
    <text evidence="2">The sequence shown here is derived from an EMBL/GenBank/DDBJ whole genome shotgun (WGS) entry which is preliminary data.</text>
</comment>
<gene>
    <name evidence="2" type="ORF">SDC9_119903</name>
</gene>
<keyword evidence="1" id="KW-0812">Transmembrane</keyword>
<organism evidence="2">
    <name type="scientific">bioreactor metagenome</name>
    <dbReference type="NCBI Taxonomy" id="1076179"/>
    <lineage>
        <taxon>unclassified sequences</taxon>
        <taxon>metagenomes</taxon>
        <taxon>ecological metagenomes</taxon>
    </lineage>
</organism>
<reference evidence="2" key="1">
    <citation type="submission" date="2019-08" db="EMBL/GenBank/DDBJ databases">
        <authorList>
            <person name="Kucharzyk K."/>
            <person name="Murdoch R.W."/>
            <person name="Higgins S."/>
            <person name="Loffler F."/>
        </authorList>
    </citation>
    <scope>NUCLEOTIDE SEQUENCE</scope>
</reference>
<evidence type="ECO:0000313" key="2">
    <source>
        <dbReference type="EMBL" id="MPM72927.1"/>
    </source>
</evidence>
<feature type="transmembrane region" description="Helical" evidence="1">
    <location>
        <begin position="262"/>
        <end position="281"/>
    </location>
</feature>
<name>A0A645C6Z0_9ZZZZ</name>
<keyword evidence="1" id="KW-1133">Transmembrane helix</keyword>